<evidence type="ECO:0000313" key="1">
    <source>
        <dbReference type="EMBL" id="MEN9061682.1"/>
    </source>
</evidence>
<reference evidence="1 2" key="1">
    <citation type="submission" date="2024-05" db="EMBL/GenBank/DDBJ databases">
        <title>Genome sequence of Ponticoccus litoralis KCCM 90028.</title>
        <authorList>
            <person name="Kim J.M."/>
            <person name="Lee J.K."/>
            <person name="Choi B.J."/>
            <person name="Bayburt H."/>
            <person name="Baek J.H."/>
            <person name="Jeon C.O."/>
        </authorList>
    </citation>
    <scope>NUCLEOTIDE SEQUENCE [LARGE SCALE GENOMIC DNA]</scope>
    <source>
        <strain evidence="1 2">KCCM 90028</strain>
    </source>
</reference>
<dbReference type="InterPro" id="IPR036513">
    <property type="entry name" value="STAS_dom_sf"/>
</dbReference>
<sequence length="139" mass="14538">MPIHYAEDAAPGTAILTLRGPLGWADYAALCAPLTALRDRCGPLRVIEVIESFAGFEDGLGERIETACDRGEAQALLAAISHVAIVSDIGWFCPVLSVSLSRGFALRSFALADLDSARAWMLSAGAPPNAGPAARMGRA</sequence>
<protein>
    <submittedName>
        <fullName evidence="1">STAS/SEC14 domain-containing protein</fullName>
    </submittedName>
</protein>
<organism evidence="1 2">
    <name type="scientific">Ponticoccus litoralis</name>
    <dbReference type="NCBI Taxonomy" id="422297"/>
    <lineage>
        <taxon>Bacteria</taxon>
        <taxon>Pseudomonadati</taxon>
        <taxon>Pseudomonadota</taxon>
        <taxon>Alphaproteobacteria</taxon>
        <taxon>Rhodobacterales</taxon>
        <taxon>Roseobacteraceae</taxon>
        <taxon>Ponticoccus</taxon>
    </lineage>
</organism>
<dbReference type="Proteomes" id="UP001428774">
    <property type="component" value="Unassembled WGS sequence"/>
</dbReference>
<keyword evidence="2" id="KW-1185">Reference proteome</keyword>
<comment type="caution">
    <text evidence="1">The sequence shown here is derived from an EMBL/GenBank/DDBJ whole genome shotgun (WGS) entry which is preliminary data.</text>
</comment>
<gene>
    <name evidence="1" type="ORF">ABFB10_12255</name>
</gene>
<dbReference type="RefSeq" id="WP_347166733.1">
    <property type="nucleotide sequence ID" value="NZ_JBDNCH010000002.1"/>
</dbReference>
<name>A0AAW9SPW9_9RHOB</name>
<dbReference type="InterPro" id="IPR021866">
    <property type="entry name" value="SpoIIAA-like"/>
</dbReference>
<dbReference type="SUPFAM" id="SSF52091">
    <property type="entry name" value="SpoIIaa-like"/>
    <property type="match status" value="1"/>
</dbReference>
<dbReference type="AlphaFoldDB" id="A0AAW9SPW9"/>
<accession>A0AAW9SPW9</accession>
<proteinExistence type="predicted"/>
<evidence type="ECO:0000313" key="2">
    <source>
        <dbReference type="Proteomes" id="UP001428774"/>
    </source>
</evidence>
<dbReference type="EMBL" id="JBDNCH010000002">
    <property type="protein sequence ID" value="MEN9061682.1"/>
    <property type="molecule type" value="Genomic_DNA"/>
</dbReference>
<dbReference type="Pfam" id="PF11964">
    <property type="entry name" value="SpoIIAA-like"/>
    <property type="match status" value="1"/>
</dbReference>